<dbReference type="Gene3D" id="3.90.870.10">
    <property type="entry name" value="DHBP synthase"/>
    <property type="match status" value="1"/>
</dbReference>
<dbReference type="AlphaFoldDB" id="A0A098SDX9"/>
<dbReference type="GO" id="GO:0003725">
    <property type="term" value="F:double-stranded RNA binding"/>
    <property type="evidence" value="ECO:0007669"/>
    <property type="project" value="InterPro"/>
</dbReference>
<evidence type="ECO:0000256" key="4">
    <source>
        <dbReference type="ARBA" id="ARBA00022490"/>
    </source>
</evidence>
<evidence type="ECO:0000256" key="9">
    <source>
        <dbReference type="ARBA" id="ARBA00022840"/>
    </source>
</evidence>
<evidence type="ECO:0000256" key="1">
    <source>
        <dbReference type="ARBA" id="ARBA00004496"/>
    </source>
</evidence>
<proteinExistence type="inferred from homology"/>
<dbReference type="PROSITE" id="PS51163">
    <property type="entry name" value="YRDC"/>
    <property type="match status" value="1"/>
</dbReference>
<dbReference type="PANTHER" id="PTHR17490">
    <property type="entry name" value="SUA5"/>
    <property type="match status" value="1"/>
</dbReference>
<dbReference type="InterPro" id="IPR050156">
    <property type="entry name" value="TC-AMP_synthase_SUA5"/>
</dbReference>
<dbReference type="InterPro" id="IPR006070">
    <property type="entry name" value="Sua5-like_dom"/>
</dbReference>
<evidence type="ECO:0000313" key="13">
    <source>
        <dbReference type="EMBL" id="KGE89828.1"/>
    </source>
</evidence>
<dbReference type="Proteomes" id="UP000029736">
    <property type="component" value="Unassembled WGS sequence"/>
</dbReference>
<keyword evidence="7" id="KW-0548">Nucleotidyltransferase</keyword>
<evidence type="ECO:0000256" key="8">
    <source>
        <dbReference type="ARBA" id="ARBA00022741"/>
    </source>
</evidence>
<dbReference type="GO" id="GO:0005737">
    <property type="term" value="C:cytoplasm"/>
    <property type="evidence" value="ECO:0007669"/>
    <property type="project" value="UniProtKB-SubCell"/>
</dbReference>
<evidence type="ECO:0000256" key="11">
    <source>
        <dbReference type="ARBA" id="ARBA00048366"/>
    </source>
</evidence>
<dbReference type="Pfam" id="PF01300">
    <property type="entry name" value="Sua5_yciO_yrdC"/>
    <property type="match status" value="1"/>
</dbReference>
<comment type="catalytic activity">
    <reaction evidence="11">
        <text>L-threonine + hydrogencarbonate + ATP = L-threonylcarbamoyladenylate + diphosphate + H2O</text>
        <dbReference type="Rhea" id="RHEA:36407"/>
        <dbReference type="ChEBI" id="CHEBI:15377"/>
        <dbReference type="ChEBI" id="CHEBI:17544"/>
        <dbReference type="ChEBI" id="CHEBI:30616"/>
        <dbReference type="ChEBI" id="CHEBI:33019"/>
        <dbReference type="ChEBI" id="CHEBI:57926"/>
        <dbReference type="ChEBI" id="CHEBI:73682"/>
        <dbReference type="EC" id="2.7.7.87"/>
    </reaction>
</comment>
<protein>
    <recommendedName>
        <fullName evidence="10">L-threonylcarbamoyladenylate synthase</fullName>
        <ecNumber evidence="3">2.7.7.87</ecNumber>
    </recommendedName>
    <alternativeName>
        <fullName evidence="10">L-threonylcarbamoyladenylate synthase</fullName>
    </alternativeName>
</protein>
<dbReference type="InterPro" id="IPR017945">
    <property type="entry name" value="DHBP_synth_RibB-like_a/b_dom"/>
</dbReference>
<gene>
    <name evidence="13" type="ORF">IX84_00490</name>
</gene>
<feature type="domain" description="YrdC-like" evidence="12">
    <location>
        <begin position="1"/>
        <end position="179"/>
    </location>
</feature>
<dbReference type="GO" id="GO:0000049">
    <property type="term" value="F:tRNA binding"/>
    <property type="evidence" value="ECO:0007669"/>
    <property type="project" value="TreeGrafter"/>
</dbReference>
<comment type="subcellular location">
    <subcellularLocation>
        <location evidence="1">Cytoplasm</location>
    </subcellularLocation>
</comment>
<dbReference type="GO" id="GO:0008033">
    <property type="term" value="P:tRNA processing"/>
    <property type="evidence" value="ECO:0007669"/>
    <property type="project" value="UniProtKB-KW"/>
</dbReference>
<dbReference type="EC" id="2.7.7.87" evidence="3"/>
<keyword evidence="8" id="KW-0547">Nucleotide-binding</keyword>
<dbReference type="PANTHER" id="PTHR17490:SF16">
    <property type="entry name" value="THREONYLCARBAMOYL-AMP SYNTHASE"/>
    <property type="match status" value="1"/>
</dbReference>
<dbReference type="STRING" id="1524460.IX84_00490"/>
<keyword evidence="9" id="KW-0067">ATP-binding</keyword>
<evidence type="ECO:0000256" key="3">
    <source>
        <dbReference type="ARBA" id="ARBA00012584"/>
    </source>
</evidence>
<name>A0A098SDX9_9BACT</name>
<dbReference type="GO" id="GO:0005524">
    <property type="term" value="F:ATP binding"/>
    <property type="evidence" value="ECO:0007669"/>
    <property type="project" value="UniProtKB-KW"/>
</dbReference>
<keyword evidence="6" id="KW-0819">tRNA processing</keyword>
<dbReference type="EMBL" id="JPOS01000002">
    <property type="protein sequence ID" value="KGE89828.1"/>
    <property type="molecule type" value="Genomic_DNA"/>
</dbReference>
<dbReference type="GO" id="GO:0061710">
    <property type="term" value="F:L-threonylcarbamoyladenylate synthase"/>
    <property type="evidence" value="ECO:0007669"/>
    <property type="project" value="UniProtKB-EC"/>
</dbReference>
<keyword evidence="14" id="KW-1185">Reference proteome</keyword>
<organism evidence="13 14">
    <name type="scientific">Phaeodactylibacter xiamenensis</name>
    <dbReference type="NCBI Taxonomy" id="1524460"/>
    <lineage>
        <taxon>Bacteria</taxon>
        <taxon>Pseudomonadati</taxon>
        <taxon>Bacteroidota</taxon>
        <taxon>Saprospiria</taxon>
        <taxon>Saprospirales</taxon>
        <taxon>Haliscomenobacteraceae</taxon>
        <taxon>Phaeodactylibacter</taxon>
    </lineage>
</organism>
<dbReference type="SUPFAM" id="SSF55821">
    <property type="entry name" value="YrdC/RibB"/>
    <property type="match status" value="1"/>
</dbReference>
<evidence type="ECO:0000256" key="2">
    <source>
        <dbReference type="ARBA" id="ARBA00007663"/>
    </source>
</evidence>
<reference evidence="13 14" key="1">
    <citation type="journal article" date="2014" name="Int. J. Syst. Evol. Microbiol.">
        <title>Phaeodactylibacter xiamenensis gen. nov., sp. nov., a member of the family Saprospiraceae isolated from the marine alga Phaeodactylum tricornutum.</title>
        <authorList>
            <person name="Chen Z.Jr."/>
            <person name="Lei X."/>
            <person name="Lai Q."/>
            <person name="Li Y."/>
            <person name="Zhang B."/>
            <person name="Zhang J."/>
            <person name="Zhang H."/>
            <person name="Yang L."/>
            <person name="Zheng W."/>
            <person name="Tian Y."/>
            <person name="Yu Z."/>
            <person name="Xu H.Jr."/>
            <person name="Zheng T."/>
        </authorList>
    </citation>
    <scope>NUCLEOTIDE SEQUENCE [LARGE SCALE GENOMIC DNA]</scope>
    <source>
        <strain evidence="13 14">KD52</strain>
    </source>
</reference>
<accession>A0A098SDX9</accession>
<evidence type="ECO:0000313" key="14">
    <source>
        <dbReference type="Proteomes" id="UP000029736"/>
    </source>
</evidence>
<evidence type="ECO:0000256" key="10">
    <source>
        <dbReference type="ARBA" id="ARBA00029774"/>
    </source>
</evidence>
<dbReference type="GO" id="GO:0006450">
    <property type="term" value="P:regulation of translational fidelity"/>
    <property type="evidence" value="ECO:0007669"/>
    <property type="project" value="TreeGrafter"/>
</dbReference>
<evidence type="ECO:0000256" key="6">
    <source>
        <dbReference type="ARBA" id="ARBA00022694"/>
    </source>
</evidence>
<sequence>MTVLRDGGLLLYPTDTVWSVGCDATDPEALRRLRAMKSIDQHECLELLVDSPKMLKQYIAHFHPRIETLLSFHLRPLTVRYERGRNLPQEALDQEGSIAIRIVQDEYCQSLIRKLGRPIVALPADLKPGSFPANFGAISSDIIEQVDYIVHHRRNDKSIAQPSVMVQLGHKDELEFLRE</sequence>
<keyword evidence="5" id="KW-0808">Transferase</keyword>
<evidence type="ECO:0000256" key="5">
    <source>
        <dbReference type="ARBA" id="ARBA00022679"/>
    </source>
</evidence>
<comment type="similarity">
    <text evidence="2">Belongs to the SUA5 family.</text>
</comment>
<evidence type="ECO:0000256" key="7">
    <source>
        <dbReference type="ARBA" id="ARBA00022695"/>
    </source>
</evidence>
<comment type="caution">
    <text evidence="13">The sequence shown here is derived from an EMBL/GenBank/DDBJ whole genome shotgun (WGS) entry which is preliminary data.</text>
</comment>
<keyword evidence="4" id="KW-0963">Cytoplasm</keyword>
<evidence type="ECO:0000259" key="12">
    <source>
        <dbReference type="PROSITE" id="PS51163"/>
    </source>
</evidence>